<dbReference type="Proteomes" id="UP000801492">
    <property type="component" value="Unassembled WGS sequence"/>
</dbReference>
<dbReference type="GO" id="GO:0060627">
    <property type="term" value="P:regulation of vesicle-mediated transport"/>
    <property type="evidence" value="ECO:0007669"/>
    <property type="project" value="TreeGrafter"/>
</dbReference>
<evidence type="ECO:0000256" key="3">
    <source>
        <dbReference type="ARBA" id="ARBA00022737"/>
    </source>
</evidence>
<dbReference type="Pfam" id="PF00614">
    <property type="entry name" value="PLDc"/>
    <property type="match status" value="1"/>
</dbReference>
<dbReference type="InterPro" id="IPR016555">
    <property type="entry name" value="PLipase_D_euk"/>
</dbReference>
<keyword evidence="10" id="KW-1185">Reference proteome</keyword>
<evidence type="ECO:0000313" key="10">
    <source>
        <dbReference type="Proteomes" id="UP000801492"/>
    </source>
</evidence>
<dbReference type="InterPro" id="IPR015679">
    <property type="entry name" value="PLipase_D_fam"/>
</dbReference>
<evidence type="ECO:0000256" key="7">
    <source>
        <dbReference type="SAM" id="MobiDB-lite"/>
    </source>
</evidence>
<keyword evidence="3" id="KW-0677">Repeat</keyword>
<dbReference type="OrthoDB" id="14911at2759"/>
<dbReference type="EC" id="3.1.4.4" evidence="2"/>
<sequence length="763" mass="86956">MIVEDISDSLRFPICHLYTNWDSKEKKECNITASWFVDGAGYMSAVADAIEAAKEEVFIADWWLSPEIYLKRPAIDGDYWRLDKLLQRKAKEGVKIFVLLYKELEMALGLNSYYSKQRLIEDSNDNIKVLRHPDHAKVGIFLWAHHEKIVVVDQMFAFLGGIDLCYGRWDDCKHRLTDLGSATPTVDISTLKKRTSSVPSGDAIYPIPAPYYSRFEPPETIVETASTPSEPSTPLPQLAPGDNLLMPNGQFTENMKGNTPEMERKNFLVSIKDGIKTKSKDFMKMMYTPHEMMVNEDEPDDDHQHDTTRVPEDIVNSLDGSAKFWIGKDYVNFIVKDFTNLDAPFDDFIDRITTPRMPWHDVAVCVQNATAKDVARHFIQRWNATKMEKAKFNNCYPYLLPKNYVDCSSKSSFSLSETSRITCQVLRSVSAWSCGFLEQDTVEQSIHEAYIDTITRSQHYIYIENQFFISLPHNNLNTRNQIAEALYNRILRAHKEDAVFRVYVVMPLLPGFEGEVGESSGASLHAITHWNYLSISSGKDSLLNRLKAAGIEDPSKYISFYGLRTHSTLNGEPITELIYVHSKLMIVDDKTVICGSANINDRSLIGKRDSEIAVIIEDEAFDDGMMNGSNFPSGRFAGSLRKRLFKEHLGLLGKESDTPTIDVTDPVDEYFYREIWYNIASLNTEFYEKVFHCIPSDNVATFFDLRKQQEEKPLYITELSRAEKMLESIQGHLVLLPLNFLCKESLTPTAGTVEGIMPTSLWT</sequence>
<protein>
    <recommendedName>
        <fullName evidence="2">phospholipase D</fullName>
        <ecNumber evidence="2">3.1.4.4</ecNumber>
    </recommendedName>
</protein>
<comment type="caution">
    <text evidence="9">The sequence shown here is derived from an EMBL/GenBank/DDBJ whole genome shotgun (WGS) entry which is preliminary data.</text>
</comment>
<dbReference type="GO" id="GO:0004630">
    <property type="term" value="F:phospholipase D activity"/>
    <property type="evidence" value="ECO:0007669"/>
    <property type="project" value="UniProtKB-EC"/>
</dbReference>
<dbReference type="SUPFAM" id="SSF56024">
    <property type="entry name" value="Phospholipase D/nuclease"/>
    <property type="match status" value="2"/>
</dbReference>
<dbReference type="CDD" id="cd09138">
    <property type="entry name" value="PLDc_vPLD1_2_yPLD_like_1"/>
    <property type="match status" value="1"/>
</dbReference>
<evidence type="ECO:0000256" key="1">
    <source>
        <dbReference type="ARBA" id="ARBA00000798"/>
    </source>
</evidence>
<dbReference type="PANTHER" id="PTHR18896:SF76">
    <property type="entry name" value="PHOSPHOLIPASE"/>
    <property type="match status" value="1"/>
</dbReference>
<dbReference type="GO" id="GO:0006654">
    <property type="term" value="P:phosphatidic acid biosynthetic process"/>
    <property type="evidence" value="ECO:0007669"/>
    <property type="project" value="InterPro"/>
</dbReference>
<evidence type="ECO:0000256" key="5">
    <source>
        <dbReference type="ARBA" id="ARBA00022963"/>
    </source>
</evidence>
<evidence type="ECO:0000256" key="4">
    <source>
        <dbReference type="ARBA" id="ARBA00022801"/>
    </source>
</evidence>
<dbReference type="PIRSF" id="PIRSF009376">
    <property type="entry name" value="Phospholipase_D_euk"/>
    <property type="match status" value="1"/>
</dbReference>
<organism evidence="9 10">
    <name type="scientific">Ignelater luminosus</name>
    <name type="common">Cucubano</name>
    <name type="synonym">Pyrophorus luminosus</name>
    <dbReference type="NCBI Taxonomy" id="2038154"/>
    <lineage>
        <taxon>Eukaryota</taxon>
        <taxon>Metazoa</taxon>
        <taxon>Ecdysozoa</taxon>
        <taxon>Arthropoda</taxon>
        <taxon>Hexapoda</taxon>
        <taxon>Insecta</taxon>
        <taxon>Pterygota</taxon>
        <taxon>Neoptera</taxon>
        <taxon>Endopterygota</taxon>
        <taxon>Coleoptera</taxon>
        <taxon>Polyphaga</taxon>
        <taxon>Elateriformia</taxon>
        <taxon>Elateroidea</taxon>
        <taxon>Elateridae</taxon>
        <taxon>Agrypninae</taxon>
        <taxon>Pyrophorini</taxon>
        <taxon>Ignelater</taxon>
    </lineage>
</organism>
<feature type="region of interest" description="Disordered" evidence="7">
    <location>
        <begin position="223"/>
        <end position="243"/>
    </location>
</feature>
<evidence type="ECO:0000256" key="2">
    <source>
        <dbReference type="ARBA" id="ARBA00012027"/>
    </source>
</evidence>
<keyword evidence="4" id="KW-0378">Hydrolase</keyword>
<dbReference type="InterPro" id="IPR001736">
    <property type="entry name" value="PLipase_D/transphosphatidylase"/>
</dbReference>
<dbReference type="GO" id="GO:0035556">
    <property type="term" value="P:intracellular signal transduction"/>
    <property type="evidence" value="ECO:0007669"/>
    <property type="project" value="InterPro"/>
</dbReference>
<dbReference type="EMBL" id="VTPC01006068">
    <property type="protein sequence ID" value="KAF2895273.1"/>
    <property type="molecule type" value="Genomic_DNA"/>
</dbReference>
<evidence type="ECO:0000256" key="6">
    <source>
        <dbReference type="ARBA" id="ARBA00023098"/>
    </source>
</evidence>
<evidence type="ECO:0000313" key="9">
    <source>
        <dbReference type="EMBL" id="KAF2895273.1"/>
    </source>
</evidence>
<dbReference type="CDD" id="cd09141">
    <property type="entry name" value="PLDc_vPLD1_2_yPLD_like_2"/>
    <property type="match status" value="1"/>
</dbReference>
<proteinExistence type="predicted"/>
<feature type="domain" description="PLD phosphodiesterase" evidence="8">
    <location>
        <begin position="141"/>
        <end position="168"/>
    </location>
</feature>
<keyword evidence="6" id="KW-0443">Lipid metabolism</keyword>
<comment type="catalytic activity">
    <reaction evidence="1">
        <text>a 1,2-diacyl-sn-glycero-3-phosphocholine + H2O = a 1,2-diacyl-sn-glycero-3-phosphate + choline + H(+)</text>
        <dbReference type="Rhea" id="RHEA:14445"/>
        <dbReference type="ChEBI" id="CHEBI:15354"/>
        <dbReference type="ChEBI" id="CHEBI:15377"/>
        <dbReference type="ChEBI" id="CHEBI:15378"/>
        <dbReference type="ChEBI" id="CHEBI:57643"/>
        <dbReference type="ChEBI" id="CHEBI:58608"/>
        <dbReference type="EC" id="3.1.4.4"/>
    </reaction>
</comment>
<dbReference type="InterPro" id="IPR025202">
    <property type="entry name" value="PLD-like_dom"/>
</dbReference>
<dbReference type="GO" id="GO:0009395">
    <property type="term" value="P:phospholipid catabolic process"/>
    <property type="evidence" value="ECO:0007669"/>
    <property type="project" value="TreeGrafter"/>
</dbReference>
<feature type="domain" description="PLD phosphodiesterase" evidence="8">
    <location>
        <begin position="576"/>
        <end position="603"/>
    </location>
</feature>
<dbReference type="Gene3D" id="3.30.870.10">
    <property type="entry name" value="Endonuclease Chain A"/>
    <property type="match status" value="3"/>
</dbReference>
<name>A0A8K0GEG3_IGNLU</name>
<gene>
    <name evidence="9" type="ORF">ILUMI_10899</name>
</gene>
<evidence type="ECO:0000259" key="8">
    <source>
        <dbReference type="PROSITE" id="PS50035"/>
    </source>
</evidence>
<dbReference type="Pfam" id="PF13091">
    <property type="entry name" value="PLDc_2"/>
    <property type="match status" value="1"/>
</dbReference>
<feature type="compositionally biased region" description="Polar residues" evidence="7">
    <location>
        <begin position="223"/>
        <end position="232"/>
    </location>
</feature>
<reference evidence="9" key="1">
    <citation type="submission" date="2019-08" db="EMBL/GenBank/DDBJ databases">
        <title>The genome of the North American firefly Photinus pyralis.</title>
        <authorList>
            <consortium name="Photinus pyralis genome working group"/>
            <person name="Fallon T.R."/>
            <person name="Sander Lower S.E."/>
            <person name="Weng J.-K."/>
        </authorList>
    </citation>
    <scope>NUCLEOTIDE SEQUENCE</scope>
    <source>
        <strain evidence="9">TRF0915ILg1</strain>
        <tissue evidence="9">Whole body</tissue>
    </source>
</reference>
<dbReference type="PANTHER" id="PTHR18896">
    <property type="entry name" value="PHOSPHOLIPASE D"/>
    <property type="match status" value="1"/>
</dbReference>
<accession>A0A8K0GEG3</accession>
<dbReference type="PROSITE" id="PS50035">
    <property type="entry name" value="PLD"/>
    <property type="match status" value="2"/>
</dbReference>
<dbReference type="AlphaFoldDB" id="A0A8K0GEG3"/>
<dbReference type="FunFam" id="3.30.870.10:FF:000011">
    <property type="entry name" value="Phospholipase"/>
    <property type="match status" value="1"/>
</dbReference>
<dbReference type="SMART" id="SM00155">
    <property type="entry name" value="PLDc"/>
    <property type="match status" value="2"/>
</dbReference>
<keyword evidence="5" id="KW-0442">Lipid degradation</keyword>